<dbReference type="PANTHER" id="PTHR33524">
    <property type="entry name" value="C5ORF35"/>
    <property type="match status" value="1"/>
</dbReference>
<dbReference type="Proteomes" id="UP001186944">
    <property type="component" value="Unassembled WGS sequence"/>
</dbReference>
<dbReference type="PANTHER" id="PTHR33524:SF2">
    <property type="entry name" value="SET DOMAIN-CONTAINING PROTEIN 9"/>
    <property type="match status" value="1"/>
</dbReference>
<dbReference type="CDD" id="cd10537">
    <property type="entry name" value="SET_SETD9"/>
    <property type="match status" value="1"/>
</dbReference>
<evidence type="ECO:0008006" key="3">
    <source>
        <dbReference type="Google" id="ProtNLM"/>
    </source>
</evidence>
<name>A0AA89BVX4_PINIB</name>
<dbReference type="Gene3D" id="2.170.270.10">
    <property type="entry name" value="SET domain"/>
    <property type="match status" value="1"/>
</dbReference>
<organism evidence="1 2">
    <name type="scientific">Pinctada imbricata</name>
    <name type="common">Atlantic pearl-oyster</name>
    <name type="synonym">Pinctada martensii</name>
    <dbReference type="NCBI Taxonomy" id="66713"/>
    <lineage>
        <taxon>Eukaryota</taxon>
        <taxon>Metazoa</taxon>
        <taxon>Spiralia</taxon>
        <taxon>Lophotrochozoa</taxon>
        <taxon>Mollusca</taxon>
        <taxon>Bivalvia</taxon>
        <taxon>Autobranchia</taxon>
        <taxon>Pteriomorphia</taxon>
        <taxon>Pterioida</taxon>
        <taxon>Pterioidea</taxon>
        <taxon>Pteriidae</taxon>
        <taxon>Pinctada</taxon>
    </lineage>
</organism>
<comment type="caution">
    <text evidence="1">The sequence shown here is derived from an EMBL/GenBank/DDBJ whole genome shotgun (WGS) entry which is preliminary data.</text>
</comment>
<sequence>MKQSLGFAVDRHQSTLPTGGTGVFVTEGEVPSGSLVSLYPGTIYDPHNPILIQSLGNPFIFRCIDGTLIDGNDKGLSNYIYRSCSGRDRHGPYETSDCTWLTQYPINPLAVGQYVNNQSKKFPANVAYQELDLPSDFPFHLLKYIPNVHYTPVSQLVDPTVTRLRRVVILVSLRNIHLGEELFSSYFTVVH</sequence>
<dbReference type="InterPro" id="IPR046341">
    <property type="entry name" value="SET_dom_sf"/>
</dbReference>
<accession>A0AA89BVX4</accession>
<dbReference type="SUPFAM" id="SSF82199">
    <property type="entry name" value="SET domain"/>
    <property type="match status" value="1"/>
</dbReference>
<evidence type="ECO:0000313" key="1">
    <source>
        <dbReference type="EMBL" id="KAK3089428.1"/>
    </source>
</evidence>
<proteinExistence type="predicted"/>
<protein>
    <recommendedName>
        <fullName evidence="3">SET domain-containing protein 9</fullName>
    </recommendedName>
</protein>
<dbReference type="EMBL" id="VSWD01000010">
    <property type="protein sequence ID" value="KAK3089428.1"/>
    <property type="molecule type" value="Genomic_DNA"/>
</dbReference>
<evidence type="ECO:0000313" key="2">
    <source>
        <dbReference type="Proteomes" id="UP001186944"/>
    </source>
</evidence>
<gene>
    <name evidence="1" type="ORF">FSP39_003527</name>
</gene>
<dbReference type="AlphaFoldDB" id="A0AA89BVX4"/>
<dbReference type="InterPro" id="IPR040415">
    <property type="entry name" value="SETD9"/>
</dbReference>
<keyword evidence="2" id="KW-1185">Reference proteome</keyword>
<reference evidence="1" key="1">
    <citation type="submission" date="2019-08" db="EMBL/GenBank/DDBJ databases">
        <title>The improved chromosome-level genome for the pearl oyster Pinctada fucata martensii using PacBio sequencing and Hi-C.</title>
        <authorList>
            <person name="Zheng Z."/>
        </authorList>
    </citation>
    <scope>NUCLEOTIDE SEQUENCE</scope>
    <source>
        <strain evidence="1">ZZ-2019</strain>
        <tissue evidence="1">Adductor muscle</tissue>
    </source>
</reference>